<evidence type="ECO:0000256" key="6">
    <source>
        <dbReference type="PIRNR" id="PIRNR018968"/>
    </source>
</evidence>
<evidence type="ECO:0000313" key="8">
    <source>
        <dbReference type="EMBL" id="QCT73372.1"/>
    </source>
</evidence>
<dbReference type="InterPro" id="IPR027022">
    <property type="entry name" value="ABC_permease_BceB-typ"/>
</dbReference>
<dbReference type="InterPro" id="IPR052536">
    <property type="entry name" value="ABC-4_Integral_Memb_Prot"/>
</dbReference>
<keyword evidence="9" id="KW-1185">Reference proteome</keyword>
<keyword evidence="2 6" id="KW-1003">Cell membrane</keyword>
<feature type="transmembrane region" description="Helical" evidence="6">
    <location>
        <begin position="129"/>
        <end position="154"/>
    </location>
</feature>
<dbReference type="Pfam" id="PF02687">
    <property type="entry name" value="FtsX"/>
    <property type="match status" value="2"/>
</dbReference>
<feature type="transmembrane region" description="Helical" evidence="6">
    <location>
        <begin position="40"/>
        <end position="60"/>
    </location>
</feature>
<keyword evidence="4 6" id="KW-1133">Transmembrane helix</keyword>
<feature type="transmembrane region" description="Helical" evidence="6">
    <location>
        <begin position="575"/>
        <end position="594"/>
    </location>
</feature>
<dbReference type="EMBL" id="CP029487">
    <property type="protein sequence ID" value="QCT73372.1"/>
    <property type="molecule type" value="Genomic_DNA"/>
</dbReference>
<evidence type="ECO:0000256" key="5">
    <source>
        <dbReference type="ARBA" id="ARBA00023136"/>
    </source>
</evidence>
<dbReference type="PIRSF" id="PIRSF018968">
    <property type="entry name" value="ABC_permease_BceB"/>
    <property type="match status" value="1"/>
</dbReference>
<organism evidence="8 9">
    <name type="scientific">Eubacterium maltosivorans</name>
    <dbReference type="NCBI Taxonomy" id="2041044"/>
    <lineage>
        <taxon>Bacteria</taxon>
        <taxon>Bacillati</taxon>
        <taxon>Bacillota</taxon>
        <taxon>Clostridia</taxon>
        <taxon>Eubacteriales</taxon>
        <taxon>Eubacteriaceae</taxon>
        <taxon>Eubacterium</taxon>
    </lineage>
</organism>
<feature type="domain" description="ABC3 transporter permease C-terminal" evidence="7">
    <location>
        <begin position="580"/>
        <end position="689"/>
    </location>
</feature>
<gene>
    <name evidence="8" type="ORF">CPZ25_019300</name>
</gene>
<evidence type="ECO:0000256" key="3">
    <source>
        <dbReference type="ARBA" id="ARBA00022692"/>
    </source>
</evidence>
<comment type="similarity">
    <text evidence="6">Belongs to the ABC-4 integral membrane protein family.</text>
</comment>
<keyword evidence="5 6" id="KW-0472">Membrane</keyword>
<dbReference type="Proteomes" id="UP000218387">
    <property type="component" value="Chromosome"/>
</dbReference>
<proteinExistence type="inferred from homology"/>
<comment type="subcellular location">
    <subcellularLocation>
        <location evidence="1 6">Cell membrane</location>
        <topology evidence="1 6">Multi-pass membrane protein</topology>
    </subcellularLocation>
</comment>
<keyword evidence="3 6" id="KW-0812">Transmembrane</keyword>
<dbReference type="PANTHER" id="PTHR46795">
    <property type="entry name" value="ABC TRANSPORTER PERMEASE-RELATED-RELATED"/>
    <property type="match status" value="1"/>
</dbReference>
<keyword evidence="6" id="KW-0813">Transport</keyword>
<sequence>MTAARFSLNALLMLSAFWEEGTAMYSKLAFRNVRRSVRDYTIYFLTLTFGVCVFYVFNSIESQQAMMSISSSDEQALQSLTMIMGYVSVFISIILGFLILYANKFLIKRRKKELGIYMTLGMDKSKMSWILMLETLLIGIVSLTVGLILGFFLSEVLAVVTAKMFEAAFTEFKFVFSPAACGKTILYFSLIFIMVMLFNTLSISKYKLIDLLSADKKNETFKVKKLWHSVVIFTAAVIFISVAYYLIIDNGLMDIGPQFAAALACGSVGTLLFFMSLSGFLLRLVQSNKKLYLKGLNMFVLRQLNSKINTTFISMTVICIMLLFTIGTLSSGISLADVLTSSAEKTTPFDATITSGPENPYLDDQPIYADIAAELAAQGVDLNRFAGETSQITYHLSDVPNAVLFEYSTEGVKNMLTGEAFERFKKNPMQVVSLSDFNAQMRALGKDTITLSEGQFRIFYDMPQITPSVDTFLENNGKVTLNGATLESAGPAINCTIGTNFSFSNSGTLIVSDALAQNLPFDSAQLNINYKAPAEASSEILNQYAGLLTPQNGFLTITREEMYAQGTAMKITTSYVGIYVGIIFLIASAAILALQQLSEASDNTERYALLRKIGAEDKMIRHALFVQIAIYFLMPLALAVIHSIVGLKVANDFIAFFGHVNVAGNTGVTALILVLIYGGYFLATYFGSKNMIKA</sequence>
<feature type="transmembrane region" description="Helical" evidence="6">
    <location>
        <begin position="628"/>
        <end position="647"/>
    </location>
</feature>
<dbReference type="GO" id="GO:0055085">
    <property type="term" value="P:transmembrane transport"/>
    <property type="evidence" value="ECO:0007669"/>
    <property type="project" value="UniProtKB-UniRule"/>
</dbReference>
<feature type="transmembrane region" description="Helical" evidence="6">
    <location>
        <begin position="306"/>
        <end position="326"/>
    </location>
</feature>
<dbReference type="PANTHER" id="PTHR46795:SF3">
    <property type="entry name" value="ABC TRANSPORTER PERMEASE"/>
    <property type="match status" value="1"/>
</dbReference>
<dbReference type="AlphaFoldDB" id="A0A4P9CF39"/>
<feature type="transmembrane region" description="Helical" evidence="6">
    <location>
        <begin position="174"/>
        <end position="198"/>
    </location>
</feature>
<evidence type="ECO:0000313" key="9">
    <source>
        <dbReference type="Proteomes" id="UP000218387"/>
    </source>
</evidence>
<dbReference type="KEGG" id="emt:CPZ25_019300"/>
<accession>A0A4P9CF39</accession>
<reference evidence="8 9" key="1">
    <citation type="submission" date="2018-05" db="EMBL/GenBank/DDBJ databases">
        <title>Genome comparison of Eubacterium sp.</title>
        <authorList>
            <person name="Feng Y."/>
            <person name="Sanchez-Andrea I."/>
            <person name="Stams A.J.M."/>
            <person name="De Vos W.M."/>
        </authorList>
    </citation>
    <scope>NUCLEOTIDE SEQUENCE [LARGE SCALE GENOMIC DNA]</scope>
    <source>
        <strain evidence="8 9">YI</strain>
    </source>
</reference>
<evidence type="ECO:0000256" key="2">
    <source>
        <dbReference type="ARBA" id="ARBA00022475"/>
    </source>
</evidence>
<feature type="transmembrane region" description="Helical" evidence="6">
    <location>
        <begin position="259"/>
        <end position="285"/>
    </location>
</feature>
<feature type="domain" description="ABC3 transporter permease C-terminal" evidence="7">
    <location>
        <begin position="87"/>
        <end position="205"/>
    </location>
</feature>
<protein>
    <submittedName>
        <fullName evidence="8">ABC transporter permease</fullName>
    </submittedName>
</protein>
<dbReference type="InterPro" id="IPR003838">
    <property type="entry name" value="ABC3_permease_C"/>
</dbReference>
<dbReference type="GO" id="GO:0005886">
    <property type="term" value="C:plasma membrane"/>
    <property type="evidence" value="ECO:0007669"/>
    <property type="project" value="UniProtKB-SubCell"/>
</dbReference>
<evidence type="ECO:0000256" key="4">
    <source>
        <dbReference type="ARBA" id="ARBA00022989"/>
    </source>
</evidence>
<evidence type="ECO:0000259" key="7">
    <source>
        <dbReference type="Pfam" id="PF02687"/>
    </source>
</evidence>
<feature type="transmembrane region" description="Helical" evidence="6">
    <location>
        <begin position="80"/>
        <end position="102"/>
    </location>
</feature>
<evidence type="ECO:0000256" key="1">
    <source>
        <dbReference type="ARBA" id="ARBA00004651"/>
    </source>
</evidence>
<feature type="transmembrane region" description="Helical" evidence="6">
    <location>
        <begin position="226"/>
        <end position="247"/>
    </location>
</feature>
<name>A0A4P9CF39_EUBML</name>
<feature type="transmembrane region" description="Helical" evidence="6">
    <location>
        <begin position="667"/>
        <end position="687"/>
    </location>
</feature>